<proteinExistence type="predicted"/>
<dbReference type="AlphaFoldDB" id="A0A3S4MFA6"/>
<sequence length="50" mass="5748">MRQLGRLPPANLGCLSYRKGIFPVKSKDNHKNHSLIMVLNNTYLELLPKK</sequence>
<dbReference type="EMBL" id="LR134201">
    <property type="protein sequence ID" value="VEB99129.1"/>
    <property type="molecule type" value="Genomic_DNA"/>
</dbReference>
<name>A0A3S4MFA6_9ENTR</name>
<gene>
    <name evidence="1" type="ORF">NCTC11466_03023</name>
</gene>
<accession>A0A3S4MFA6</accession>
<organism evidence="1 2">
    <name type="scientific">Cedecea lapagei</name>
    <dbReference type="NCBI Taxonomy" id="158823"/>
    <lineage>
        <taxon>Bacteria</taxon>
        <taxon>Pseudomonadati</taxon>
        <taxon>Pseudomonadota</taxon>
        <taxon>Gammaproteobacteria</taxon>
        <taxon>Enterobacterales</taxon>
        <taxon>Enterobacteriaceae</taxon>
        <taxon>Cedecea</taxon>
    </lineage>
</organism>
<protein>
    <submittedName>
        <fullName evidence="1">Uncharacterized protein</fullName>
    </submittedName>
</protein>
<dbReference type="Proteomes" id="UP000274122">
    <property type="component" value="Chromosome"/>
</dbReference>
<keyword evidence="2" id="KW-1185">Reference proteome</keyword>
<evidence type="ECO:0000313" key="2">
    <source>
        <dbReference type="Proteomes" id="UP000274122"/>
    </source>
</evidence>
<reference evidence="1 2" key="1">
    <citation type="submission" date="2018-12" db="EMBL/GenBank/DDBJ databases">
        <authorList>
            <consortium name="Pathogen Informatics"/>
        </authorList>
    </citation>
    <scope>NUCLEOTIDE SEQUENCE [LARGE SCALE GENOMIC DNA]</scope>
    <source>
        <strain evidence="1 2">NCTC11466</strain>
    </source>
</reference>
<evidence type="ECO:0000313" key="1">
    <source>
        <dbReference type="EMBL" id="VEB99129.1"/>
    </source>
</evidence>
<dbReference type="KEGG" id="clap:NCTC11466_03023"/>